<evidence type="ECO:0000313" key="4">
    <source>
        <dbReference type="Proteomes" id="UP000198287"/>
    </source>
</evidence>
<evidence type="ECO:0000313" key="3">
    <source>
        <dbReference type="EMBL" id="OXA37340.1"/>
    </source>
</evidence>
<dbReference type="Proteomes" id="UP000198287">
    <property type="component" value="Unassembled WGS sequence"/>
</dbReference>
<dbReference type="AlphaFoldDB" id="A0A226CX55"/>
<keyword evidence="4" id="KW-1185">Reference proteome</keyword>
<feature type="compositionally biased region" description="Basic residues" evidence="1">
    <location>
        <begin position="40"/>
        <end position="49"/>
    </location>
</feature>
<sequence length="199" mass="21863">MMKFQLAFSLGIVFALQLQLSECITGNSTWDPQSHDKKNTRPLKNKNQKPRPSQTDKNLENSPLIDILNAASNGTLLRNLPDYAMPLLIQIIRPMAAQIRESATKSNQTSSSPLMDLITSIRNSTIMAAPKRRAQLQEQIQRWRNTFNFGGGITSPNSDGNESGKITSPPTTSVFGGFSSGLANLVRCNPIDRFNGACV</sequence>
<proteinExistence type="predicted"/>
<organism evidence="3 4">
    <name type="scientific">Folsomia candida</name>
    <name type="common">Springtail</name>
    <dbReference type="NCBI Taxonomy" id="158441"/>
    <lineage>
        <taxon>Eukaryota</taxon>
        <taxon>Metazoa</taxon>
        <taxon>Ecdysozoa</taxon>
        <taxon>Arthropoda</taxon>
        <taxon>Hexapoda</taxon>
        <taxon>Collembola</taxon>
        <taxon>Entomobryomorpha</taxon>
        <taxon>Isotomoidea</taxon>
        <taxon>Isotomidae</taxon>
        <taxon>Proisotominae</taxon>
        <taxon>Folsomia</taxon>
    </lineage>
</organism>
<evidence type="ECO:0000256" key="2">
    <source>
        <dbReference type="SAM" id="SignalP"/>
    </source>
</evidence>
<gene>
    <name evidence="3" type="ORF">Fcan01_27903</name>
</gene>
<keyword evidence="2" id="KW-0732">Signal</keyword>
<accession>A0A226CX55</accession>
<comment type="caution">
    <text evidence="3">The sequence shown here is derived from an EMBL/GenBank/DDBJ whole genome shotgun (WGS) entry which is preliminary data.</text>
</comment>
<feature type="chain" id="PRO_5012940286" evidence="2">
    <location>
        <begin position="24"/>
        <end position="199"/>
    </location>
</feature>
<feature type="region of interest" description="Disordered" evidence="1">
    <location>
        <begin position="27"/>
        <end position="60"/>
    </location>
</feature>
<dbReference type="EMBL" id="LNIX01000059">
    <property type="protein sequence ID" value="OXA37340.1"/>
    <property type="molecule type" value="Genomic_DNA"/>
</dbReference>
<name>A0A226CX55_FOLCA</name>
<feature type="signal peptide" evidence="2">
    <location>
        <begin position="1"/>
        <end position="23"/>
    </location>
</feature>
<reference evidence="3 4" key="1">
    <citation type="submission" date="2015-12" db="EMBL/GenBank/DDBJ databases">
        <title>The genome of Folsomia candida.</title>
        <authorList>
            <person name="Faddeeva A."/>
            <person name="Derks M.F."/>
            <person name="Anvar Y."/>
            <person name="Smit S."/>
            <person name="Van Straalen N."/>
            <person name="Roelofs D."/>
        </authorList>
    </citation>
    <scope>NUCLEOTIDE SEQUENCE [LARGE SCALE GENOMIC DNA]</scope>
    <source>
        <strain evidence="3 4">VU population</strain>
        <tissue evidence="3">Whole body</tissue>
    </source>
</reference>
<protein>
    <submittedName>
        <fullName evidence="3">Uncharacterized protein</fullName>
    </submittedName>
</protein>
<evidence type="ECO:0000256" key="1">
    <source>
        <dbReference type="SAM" id="MobiDB-lite"/>
    </source>
</evidence>